<name>A0A016SGD3_9BILA</name>
<reference evidence="2" key="1">
    <citation type="journal article" date="2015" name="Nat. Genet.">
        <title>The genome and transcriptome of the zoonotic hookworm Ancylostoma ceylanicum identify infection-specific gene families.</title>
        <authorList>
            <person name="Schwarz E.M."/>
            <person name="Hu Y."/>
            <person name="Antoshechkin I."/>
            <person name="Miller M.M."/>
            <person name="Sternberg P.W."/>
            <person name="Aroian R.V."/>
        </authorList>
    </citation>
    <scope>NUCLEOTIDE SEQUENCE</scope>
    <source>
        <strain evidence="2">HY135</strain>
    </source>
</reference>
<protein>
    <submittedName>
        <fullName evidence="1">Uncharacterized protein</fullName>
    </submittedName>
</protein>
<keyword evidence="2" id="KW-1185">Reference proteome</keyword>
<comment type="caution">
    <text evidence="1">The sequence shown here is derived from an EMBL/GenBank/DDBJ whole genome shotgun (WGS) entry which is preliminary data.</text>
</comment>
<dbReference type="EMBL" id="JARK01001565">
    <property type="protein sequence ID" value="EYB89650.1"/>
    <property type="molecule type" value="Genomic_DNA"/>
</dbReference>
<evidence type="ECO:0000313" key="1">
    <source>
        <dbReference type="EMBL" id="EYB89650.1"/>
    </source>
</evidence>
<dbReference type="Proteomes" id="UP000024635">
    <property type="component" value="Unassembled WGS sequence"/>
</dbReference>
<accession>A0A016SGD3</accession>
<proteinExistence type="predicted"/>
<gene>
    <name evidence="1" type="primary">Acey_s0229.g2914</name>
    <name evidence="1" type="ORF">Y032_0229g2914</name>
</gene>
<organism evidence="1 2">
    <name type="scientific">Ancylostoma ceylanicum</name>
    <dbReference type="NCBI Taxonomy" id="53326"/>
    <lineage>
        <taxon>Eukaryota</taxon>
        <taxon>Metazoa</taxon>
        <taxon>Ecdysozoa</taxon>
        <taxon>Nematoda</taxon>
        <taxon>Chromadorea</taxon>
        <taxon>Rhabditida</taxon>
        <taxon>Rhabditina</taxon>
        <taxon>Rhabditomorpha</taxon>
        <taxon>Strongyloidea</taxon>
        <taxon>Ancylostomatidae</taxon>
        <taxon>Ancylostomatinae</taxon>
        <taxon>Ancylostoma</taxon>
    </lineage>
</organism>
<dbReference type="AlphaFoldDB" id="A0A016SGD3"/>
<evidence type="ECO:0000313" key="2">
    <source>
        <dbReference type="Proteomes" id="UP000024635"/>
    </source>
</evidence>
<sequence>MVSKLSPPTMFKHSESRPFYSLTFFLDFSHTLLTSARSHRTASIAKCSDSPQCDTVAKARVQSRSRRARRIALLNRVSDAVNIAKTMRCTRSPRRDDEDIEANCLSILSHNDIRAVGMEVQVLSEARVNQASCLSALLASSGINSSYIRYMSPFGLRLFFRFL</sequence>